<dbReference type="OrthoDB" id="6703815at2759"/>
<organism evidence="1 2">
    <name type="scientific">Rhynchophorus ferrugineus</name>
    <name type="common">Red palm weevil</name>
    <name type="synonym">Curculio ferrugineus</name>
    <dbReference type="NCBI Taxonomy" id="354439"/>
    <lineage>
        <taxon>Eukaryota</taxon>
        <taxon>Metazoa</taxon>
        <taxon>Ecdysozoa</taxon>
        <taxon>Arthropoda</taxon>
        <taxon>Hexapoda</taxon>
        <taxon>Insecta</taxon>
        <taxon>Pterygota</taxon>
        <taxon>Neoptera</taxon>
        <taxon>Endopterygota</taxon>
        <taxon>Coleoptera</taxon>
        <taxon>Polyphaga</taxon>
        <taxon>Cucujiformia</taxon>
        <taxon>Curculionidae</taxon>
        <taxon>Dryophthorinae</taxon>
        <taxon>Rhynchophorus</taxon>
    </lineage>
</organism>
<accession>A0A834HUI9</accession>
<reference evidence="1" key="1">
    <citation type="submission" date="2020-08" db="EMBL/GenBank/DDBJ databases">
        <title>Genome sequencing and assembly of the red palm weevil Rhynchophorus ferrugineus.</title>
        <authorList>
            <person name="Dias G.B."/>
            <person name="Bergman C.M."/>
            <person name="Manee M."/>
        </authorList>
    </citation>
    <scope>NUCLEOTIDE SEQUENCE</scope>
    <source>
        <strain evidence="1">AA-2017</strain>
        <tissue evidence="1">Whole larva</tissue>
    </source>
</reference>
<name>A0A834HUI9_RHYFE</name>
<evidence type="ECO:0000313" key="1">
    <source>
        <dbReference type="EMBL" id="KAF7267394.1"/>
    </source>
</evidence>
<proteinExistence type="predicted"/>
<comment type="caution">
    <text evidence="1">The sequence shown here is derived from an EMBL/GenBank/DDBJ whole genome shotgun (WGS) entry which is preliminary data.</text>
</comment>
<protein>
    <submittedName>
        <fullName evidence="1">Uncharacterized protein</fullName>
    </submittedName>
</protein>
<sequence length="276" mass="33320">MENSILNLLSTSENNYEFPNMQSEATDLISINLSNIIYDTLKQKTLTSSTKRLNVLKFLNNISCLSEYHNCENFHQIYLDIYKECKIKNIKICNLIQDCQEEIINNKNDIYNDIQQFYEFKNMKRKIKINKLEFIKLKDQEILNLLNIKASKNFFSYEINKHTIIELFKNCNKLTDINVRYSQTYREKQIQFCYSLVNMNLKANYSILKHIMKLILEYKELQRFELEFLIYIWNLQDKHSEDFLNFLMKDFFFILEKDIINISTDLIAFEHYSELL</sequence>
<keyword evidence="2" id="KW-1185">Reference proteome</keyword>
<dbReference type="Proteomes" id="UP000625711">
    <property type="component" value="Unassembled WGS sequence"/>
</dbReference>
<evidence type="ECO:0000313" key="2">
    <source>
        <dbReference type="Proteomes" id="UP000625711"/>
    </source>
</evidence>
<gene>
    <name evidence="1" type="ORF">GWI33_019398</name>
</gene>
<dbReference type="EMBL" id="JAACXV010014432">
    <property type="protein sequence ID" value="KAF7267394.1"/>
    <property type="molecule type" value="Genomic_DNA"/>
</dbReference>
<dbReference type="AlphaFoldDB" id="A0A834HUI9"/>